<dbReference type="PANTHER" id="PTHR44329">
    <property type="entry name" value="SERINE/THREONINE-PROTEIN KINASE TNNI3K-RELATED"/>
    <property type="match status" value="1"/>
</dbReference>
<dbReference type="SMART" id="SM00220">
    <property type="entry name" value="S_TKc"/>
    <property type="match status" value="1"/>
</dbReference>
<evidence type="ECO:0000313" key="2">
    <source>
        <dbReference type="EMBL" id="GAX79558.1"/>
    </source>
</evidence>
<dbReference type="GO" id="GO:0004674">
    <property type="term" value="F:protein serine/threonine kinase activity"/>
    <property type="evidence" value="ECO:0007669"/>
    <property type="project" value="TreeGrafter"/>
</dbReference>
<dbReference type="InterPro" id="IPR051681">
    <property type="entry name" value="Ser/Thr_Kinases-Pseudokinases"/>
</dbReference>
<accession>A0A250X904</accession>
<organism evidence="2 3">
    <name type="scientific">Chlamydomonas eustigma</name>
    <dbReference type="NCBI Taxonomy" id="1157962"/>
    <lineage>
        <taxon>Eukaryota</taxon>
        <taxon>Viridiplantae</taxon>
        <taxon>Chlorophyta</taxon>
        <taxon>core chlorophytes</taxon>
        <taxon>Chlorophyceae</taxon>
        <taxon>CS clade</taxon>
        <taxon>Chlamydomonadales</taxon>
        <taxon>Chlamydomonadaceae</taxon>
        <taxon>Chlamydomonas</taxon>
    </lineage>
</organism>
<feature type="domain" description="Protein kinase" evidence="1">
    <location>
        <begin position="76"/>
        <end position="413"/>
    </location>
</feature>
<dbReference type="Gene3D" id="1.10.510.10">
    <property type="entry name" value="Transferase(Phosphotransferase) domain 1"/>
    <property type="match status" value="1"/>
</dbReference>
<dbReference type="EMBL" id="BEGY01000043">
    <property type="protein sequence ID" value="GAX79558.1"/>
    <property type="molecule type" value="Genomic_DNA"/>
</dbReference>
<sequence length="470" mass="51609">MVTAQRQTQKELSDLALEKDAVQALLQRQYKLIACISLVTDVSRSVYSKPLATELIETVQMQIANTSMAERPSRQIERLALLGSESYGKVYKGRWRDMDVAIKSMMLPYKMSGAEKSHCMAVMEAAISTSLKHPNIVKTHTYSIQPVMEQCNVEHQIDLPTLSPTHHLNTAGAEVQEARVLGLEGSCHNQAPVVRAFHIQMVLEFCDCGTLRSALNQGSFKRELPKDGSLESSCSAANSCLKGLNINYSAVLETAIDIARGMLHLHESDIVHSDLKAQNVLLQSCSNEARGVVAKISDFGLSLQMDDADSHISKMFQGTFTHMAPEVLLHGCQSTASDVYAFGITMWELFTSKLAFSDIPSTLLAYQIAHKGCRPDFPADSPSGYVRLALRCWDHNPAARPDFNIILEELRQLRAQESEAATLLMMQKDLVVEVGPSSGSYIAELGSPVRGTFIGGSAILLAPTDSYDED</sequence>
<name>A0A250X904_9CHLO</name>
<keyword evidence="3" id="KW-1185">Reference proteome</keyword>
<dbReference type="AlphaFoldDB" id="A0A250X904"/>
<comment type="caution">
    <text evidence="2">The sequence shown here is derived from an EMBL/GenBank/DDBJ whole genome shotgun (WGS) entry which is preliminary data.</text>
</comment>
<dbReference type="OrthoDB" id="533232at2759"/>
<reference evidence="2 3" key="1">
    <citation type="submission" date="2017-08" db="EMBL/GenBank/DDBJ databases">
        <title>Acidophilic green algal genome provides insights into adaptation to an acidic environment.</title>
        <authorList>
            <person name="Hirooka S."/>
            <person name="Hirose Y."/>
            <person name="Kanesaki Y."/>
            <person name="Higuchi S."/>
            <person name="Fujiwara T."/>
            <person name="Onuma R."/>
            <person name="Era A."/>
            <person name="Ohbayashi R."/>
            <person name="Uzuka A."/>
            <person name="Nozaki H."/>
            <person name="Yoshikawa H."/>
            <person name="Miyagishima S.Y."/>
        </authorList>
    </citation>
    <scope>NUCLEOTIDE SEQUENCE [LARGE SCALE GENOMIC DNA]</scope>
    <source>
        <strain evidence="2 3">NIES-2499</strain>
    </source>
</reference>
<dbReference type="InterPro" id="IPR008271">
    <property type="entry name" value="Ser/Thr_kinase_AS"/>
</dbReference>
<dbReference type="PRINTS" id="PR00109">
    <property type="entry name" value="TYRKINASE"/>
</dbReference>
<dbReference type="Proteomes" id="UP000232323">
    <property type="component" value="Unassembled WGS sequence"/>
</dbReference>
<dbReference type="PROSITE" id="PS00108">
    <property type="entry name" value="PROTEIN_KINASE_ST"/>
    <property type="match status" value="1"/>
</dbReference>
<dbReference type="PROSITE" id="PS50011">
    <property type="entry name" value="PROTEIN_KINASE_DOM"/>
    <property type="match status" value="1"/>
</dbReference>
<gene>
    <name evidence="2" type="ORF">CEUSTIGMA_g6999.t1</name>
</gene>
<dbReference type="Pfam" id="PF07714">
    <property type="entry name" value="PK_Tyr_Ser-Thr"/>
    <property type="match status" value="2"/>
</dbReference>
<dbReference type="Gene3D" id="3.30.200.20">
    <property type="entry name" value="Phosphorylase Kinase, domain 1"/>
    <property type="match status" value="1"/>
</dbReference>
<dbReference type="InterPro" id="IPR011009">
    <property type="entry name" value="Kinase-like_dom_sf"/>
</dbReference>
<dbReference type="PANTHER" id="PTHR44329:SF214">
    <property type="entry name" value="PROTEIN KINASE DOMAIN-CONTAINING PROTEIN"/>
    <property type="match status" value="1"/>
</dbReference>
<dbReference type="InterPro" id="IPR000719">
    <property type="entry name" value="Prot_kinase_dom"/>
</dbReference>
<evidence type="ECO:0000313" key="3">
    <source>
        <dbReference type="Proteomes" id="UP000232323"/>
    </source>
</evidence>
<protein>
    <recommendedName>
        <fullName evidence="1">Protein kinase domain-containing protein</fullName>
    </recommendedName>
</protein>
<dbReference type="GO" id="GO:0005524">
    <property type="term" value="F:ATP binding"/>
    <property type="evidence" value="ECO:0007669"/>
    <property type="project" value="InterPro"/>
</dbReference>
<evidence type="ECO:0000259" key="1">
    <source>
        <dbReference type="PROSITE" id="PS50011"/>
    </source>
</evidence>
<proteinExistence type="predicted"/>
<dbReference type="SUPFAM" id="SSF56112">
    <property type="entry name" value="Protein kinase-like (PK-like)"/>
    <property type="match status" value="1"/>
</dbReference>
<dbReference type="STRING" id="1157962.A0A250X904"/>
<dbReference type="InterPro" id="IPR001245">
    <property type="entry name" value="Ser-Thr/Tyr_kinase_cat_dom"/>
</dbReference>